<accession>A0A1X2IXP5</accession>
<dbReference type="GO" id="GO:0140359">
    <property type="term" value="F:ABC-type transporter activity"/>
    <property type="evidence" value="ECO:0007669"/>
    <property type="project" value="InterPro"/>
</dbReference>
<sequence length="155" mass="17621">MMWPTSIVNNSLKLAISALSLCFRERLPKHAHSLYLDGITFYKISNLDNGLQNSYQLLAQDIDKVVDNFSHLYSDIAKPVVAIFLFAHKLGEAIGNEAPFYMIAYFIVSGILLCTFSPPFGRYTAMEQKLEGDFRYSHSRIITHLKKLHSMEEGT</sequence>
<evidence type="ECO:0000256" key="3">
    <source>
        <dbReference type="ARBA" id="ARBA00022989"/>
    </source>
</evidence>
<gene>
    <name evidence="7" type="ORF">BCR42DRAFT_84883</name>
</gene>
<dbReference type="GO" id="GO:0007031">
    <property type="term" value="P:peroxisome organization"/>
    <property type="evidence" value="ECO:0007669"/>
    <property type="project" value="TreeGrafter"/>
</dbReference>
<keyword evidence="2 5" id="KW-0812">Transmembrane</keyword>
<proteinExistence type="predicted"/>
<evidence type="ECO:0000259" key="6">
    <source>
        <dbReference type="Pfam" id="PF06472"/>
    </source>
</evidence>
<dbReference type="Pfam" id="PF06472">
    <property type="entry name" value="ABC_membrane_2"/>
    <property type="match status" value="1"/>
</dbReference>
<dbReference type="GO" id="GO:0005778">
    <property type="term" value="C:peroxisomal membrane"/>
    <property type="evidence" value="ECO:0007669"/>
    <property type="project" value="TreeGrafter"/>
</dbReference>
<organism evidence="7 8">
    <name type="scientific">Absidia repens</name>
    <dbReference type="NCBI Taxonomy" id="90262"/>
    <lineage>
        <taxon>Eukaryota</taxon>
        <taxon>Fungi</taxon>
        <taxon>Fungi incertae sedis</taxon>
        <taxon>Mucoromycota</taxon>
        <taxon>Mucoromycotina</taxon>
        <taxon>Mucoromycetes</taxon>
        <taxon>Mucorales</taxon>
        <taxon>Cunninghamellaceae</taxon>
        <taxon>Absidia</taxon>
    </lineage>
</organism>
<dbReference type="GO" id="GO:0042760">
    <property type="term" value="P:very long-chain fatty acid catabolic process"/>
    <property type="evidence" value="ECO:0007669"/>
    <property type="project" value="TreeGrafter"/>
</dbReference>
<dbReference type="STRING" id="90262.A0A1X2IXP5"/>
<dbReference type="PANTHER" id="PTHR11384:SF67">
    <property type="entry name" value="ATP-BINDING CASSETTE SUB-FAMILY D MEMBER 1"/>
    <property type="match status" value="1"/>
</dbReference>
<name>A0A1X2IXP5_9FUNG</name>
<dbReference type="Proteomes" id="UP000193560">
    <property type="component" value="Unassembled WGS sequence"/>
</dbReference>
<keyword evidence="1" id="KW-0813">Transport</keyword>
<keyword evidence="4 5" id="KW-0472">Membrane</keyword>
<evidence type="ECO:0000256" key="1">
    <source>
        <dbReference type="ARBA" id="ARBA00022448"/>
    </source>
</evidence>
<evidence type="ECO:0000313" key="8">
    <source>
        <dbReference type="Proteomes" id="UP000193560"/>
    </source>
</evidence>
<evidence type="ECO:0000256" key="4">
    <source>
        <dbReference type="ARBA" id="ARBA00023136"/>
    </source>
</evidence>
<feature type="transmembrane region" description="Helical" evidence="5">
    <location>
        <begin position="100"/>
        <end position="120"/>
    </location>
</feature>
<dbReference type="InterPro" id="IPR011527">
    <property type="entry name" value="ABC1_TM_dom"/>
</dbReference>
<dbReference type="GO" id="GO:0015910">
    <property type="term" value="P:long-chain fatty acid import into peroxisome"/>
    <property type="evidence" value="ECO:0007669"/>
    <property type="project" value="TreeGrafter"/>
</dbReference>
<evidence type="ECO:0000256" key="5">
    <source>
        <dbReference type="SAM" id="Phobius"/>
    </source>
</evidence>
<keyword evidence="3 5" id="KW-1133">Transmembrane helix</keyword>
<evidence type="ECO:0000256" key="2">
    <source>
        <dbReference type="ARBA" id="ARBA00022692"/>
    </source>
</evidence>
<protein>
    <submittedName>
        <fullName evidence="7">ABC transporter type 1, transmembrane domain-containing protein</fullName>
    </submittedName>
</protein>
<dbReference type="PANTHER" id="PTHR11384">
    <property type="entry name" value="ATP-BINDING CASSETTE, SUB-FAMILY D MEMBER"/>
    <property type="match status" value="1"/>
</dbReference>
<dbReference type="InterPro" id="IPR050835">
    <property type="entry name" value="ABC_transporter_sub-D"/>
</dbReference>
<dbReference type="GO" id="GO:0005524">
    <property type="term" value="F:ATP binding"/>
    <property type="evidence" value="ECO:0007669"/>
    <property type="project" value="InterPro"/>
</dbReference>
<evidence type="ECO:0000313" key="7">
    <source>
        <dbReference type="EMBL" id="ORZ24067.1"/>
    </source>
</evidence>
<dbReference type="GO" id="GO:0005324">
    <property type="term" value="F:long-chain fatty acid transmembrane transporter activity"/>
    <property type="evidence" value="ECO:0007669"/>
    <property type="project" value="TreeGrafter"/>
</dbReference>
<feature type="domain" description="ABC transmembrane type-1" evidence="6">
    <location>
        <begin position="2"/>
        <end position="144"/>
    </location>
</feature>
<keyword evidence="8" id="KW-1185">Reference proteome</keyword>
<dbReference type="EMBL" id="MCGE01000002">
    <property type="protein sequence ID" value="ORZ24067.1"/>
    <property type="molecule type" value="Genomic_DNA"/>
</dbReference>
<dbReference type="OrthoDB" id="422637at2759"/>
<dbReference type="GO" id="GO:0006635">
    <property type="term" value="P:fatty acid beta-oxidation"/>
    <property type="evidence" value="ECO:0007669"/>
    <property type="project" value="TreeGrafter"/>
</dbReference>
<comment type="caution">
    <text evidence="7">The sequence shown here is derived from an EMBL/GenBank/DDBJ whole genome shotgun (WGS) entry which is preliminary data.</text>
</comment>
<dbReference type="AlphaFoldDB" id="A0A1X2IXP5"/>
<reference evidence="7 8" key="1">
    <citation type="submission" date="2016-07" db="EMBL/GenBank/DDBJ databases">
        <title>Pervasive Adenine N6-methylation of Active Genes in Fungi.</title>
        <authorList>
            <consortium name="DOE Joint Genome Institute"/>
            <person name="Mondo S.J."/>
            <person name="Dannebaum R.O."/>
            <person name="Kuo R.C."/>
            <person name="Labutti K."/>
            <person name="Haridas S."/>
            <person name="Kuo A."/>
            <person name="Salamov A."/>
            <person name="Ahrendt S.R."/>
            <person name="Lipzen A."/>
            <person name="Sullivan W."/>
            <person name="Andreopoulos W.B."/>
            <person name="Clum A."/>
            <person name="Lindquist E."/>
            <person name="Daum C."/>
            <person name="Ramamoorthy G.K."/>
            <person name="Gryganskyi A."/>
            <person name="Culley D."/>
            <person name="Magnuson J.K."/>
            <person name="James T.Y."/>
            <person name="O'Malley M.A."/>
            <person name="Stajich J.E."/>
            <person name="Spatafora J.W."/>
            <person name="Visel A."/>
            <person name="Grigoriev I.V."/>
        </authorList>
    </citation>
    <scope>NUCLEOTIDE SEQUENCE [LARGE SCALE GENOMIC DNA]</scope>
    <source>
        <strain evidence="7 8">NRRL 1336</strain>
    </source>
</reference>